<evidence type="ECO:0000313" key="2">
    <source>
        <dbReference type="EMBL" id="GEC97689.1"/>
    </source>
</evidence>
<reference evidence="2 3" key="1">
    <citation type="submission" date="2019-06" db="EMBL/GenBank/DDBJ databases">
        <title>Whole genome shotgun sequence of Zoogloea ramigera NBRC 15342.</title>
        <authorList>
            <person name="Hosoyama A."/>
            <person name="Uohara A."/>
            <person name="Ohji S."/>
            <person name="Ichikawa N."/>
        </authorList>
    </citation>
    <scope>NUCLEOTIDE SEQUENCE [LARGE SCALE GENOMIC DNA]</scope>
    <source>
        <strain evidence="2 3">NBRC 15342</strain>
    </source>
</reference>
<name>A0A4Y4D171_ZOORA</name>
<dbReference type="RefSeq" id="WP_141354992.1">
    <property type="nucleotide sequence ID" value="NZ_BJNV01000111.1"/>
</dbReference>
<comment type="caution">
    <text evidence="2">The sequence shown here is derived from an EMBL/GenBank/DDBJ whole genome shotgun (WGS) entry which is preliminary data.</text>
</comment>
<dbReference type="Proteomes" id="UP000318422">
    <property type="component" value="Unassembled WGS sequence"/>
</dbReference>
<accession>A0A4Y4D171</accession>
<protein>
    <submittedName>
        <fullName evidence="2">Uncharacterized protein</fullName>
    </submittedName>
</protein>
<dbReference type="OrthoDB" id="9178730at2"/>
<evidence type="ECO:0000256" key="1">
    <source>
        <dbReference type="SAM" id="SignalP"/>
    </source>
</evidence>
<feature type="signal peptide" evidence="1">
    <location>
        <begin position="1"/>
        <end position="17"/>
    </location>
</feature>
<dbReference type="EMBL" id="BJNV01000111">
    <property type="protein sequence ID" value="GEC97689.1"/>
    <property type="molecule type" value="Genomic_DNA"/>
</dbReference>
<sequence>MRRLLAALLLAAGPALADEVGPLPGELVTRIGQVAALPADARKVPGHAGAWRRAEAQQRVIDRIEALEARGDKPCRAVKVVDTVQAAPDLIETRPQRVHHALERWTVQACGTTRVYDVWYRFERGASRLVVADSDATEFQAVLDPPYRRLRELAAARQAEEAGGGVRWLNLPLPGDSVPVANHSGKGGWSADFVPLGDDPREWTQLIGVQGLPPGKQPGQALRLLENMQDVRARRCGVPAGPVETLLPEASAGAVAQTYLVCPQVPGTNYAELAVVKAIEGPDQLYVVQRAWRLPAGKADALVADSRGPRSAAEAFLAQVRLCNPAADRSACPAPYPR</sequence>
<gene>
    <name evidence="2" type="ORF">ZRA01_37620</name>
</gene>
<keyword evidence="1" id="KW-0732">Signal</keyword>
<proteinExistence type="predicted"/>
<evidence type="ECO:0000313" key="3">
    <source>
        <dbReference type="Proteomes" id="UP000318422"/>
    </source>
</evidence>
<feature type="chain" id="PRO_5021284225" evidence="1">
    <location>
        <begin position="18"/>
        <end position="338"/>
    </location>
</feature>
<dbReference type="AlphaFoldDB" id="A0A4Y4D171"/>
<keyword evidence="3" id="KW-1185">Reference proteome</keyword>
<organism evidence="2 3">
    <name type="scientific">Zoogloea ramigera</name>
    <dbReference type="NCBI Taxonomy" id="350"/>
    <lineage>
        <taxon>Bacteria</taxon>
        <taxon>Pseudomonadati</taxon>
        <taxon>Pseudomonadota</taxon>
        <taxon>Betaproteobacteria</taxon>
        <taxon>Rhodocyclales</taxon>
        <taxon>Zoogloeaceae</taxon>
        <taxon>Zoogloea</taxon>
    </lineage>
</organism>